<dbReference type="PRINTS" id="PR01950">
    <property type="entry name" value="LANCSUPER"/>
</dbReference>
<dbReference type="SMART" id="SM01260">
    <property type="entry name" value="LANC_like"/>
    <property type="match status" value="1"/>
</dbReference>
<sequence length="417" mass="45371">MDWRVSSAFLSLKLPTISAYTLNSIPFYTPHSGSHASFLETSVGPATLVLVHELRALAASNGSAKRNVGKTWEAAARLLNDTLNVVANEELDEEGCEVLYGRAGILYALLLLREELNRVDRAPSDELQKDPVAKAVARICAEQNLRTLVADIIARGQVGARAYVKEYGEAGAPPLMWSWHNKRYLGGAHGVAGILQMLISCPSSVVRDHWSAVVGSLEWLVSAQEPSGNWPSKAGHGSKASWRPSGGQEVNELLQWCHGAPGVVILLSTVVRRCAQSRHLPLTDEFQNALLDALKRGGALVYERGLLRKGVGLCHGVAGSVYALLAVSDILERPAQDGKEWLMRAAHLALLAASYRALEEKGEMRTPDRPYSLYEGVAGMCCAWAEVLARLTKQHGEFEPHGMPGYDDLVPTTMPPW</sequence>
<dbReference type="PANTHER" id="PTHR12736:SF7">
    <property type="entry name" value="LANC-LIKE PROTEIN 3"/>
    <property type="match status" value="1"/>
</dbReference>
<dbReference type="GO" id="GO:0005975">
    <property type="term" value="P:carbohydrate metabolic process"/>
    <property type="evidence" value="ECO:0007669"/>
    <property type="project" value="InterPro"/>
</dbReference>
<keyword evidence="1" id="KW-0862">Zinc</keyword>
<reference evidence="2 3" key="1">
    <citation type="journal article" date="2012" name="Proc. Natl. Acad. Sci. U.S.A.">
        <title>Comparative genomics of Ceriporiopsis subvermispora and Phanerochaete chrysosporium provide insight into selective ligninolysis.</title>
        <authorList>
            <person name="Fernandez-Fueyo E."/>
            <person name="Ruiz-Duenas F.J."/>
            <person name="Ferreira P."/>
            <person name="Floudas D."/>
            <person name="Hibbett D.S."/>
            <person name="Canessa P."/>
            <person name="Larrondo L.F."/>
            <person name="James T.Y."/>
            <person name="Seelenfreund D."/>
            <person name="Lobos S."/>
            <person name="Polanco R."/>
            <person name="Tello M."/>
            <person name="Honda Y."/>
            <person name="Watanabe T."/>
            <person name="Watanabe T."/>
            <person name="Ryu J.S."/>
            <person name="Kubicek C.P."/>
            <person name="Schmoll M."/>
            <person name="Gaskell J."/>
            <person name="Hammel K.E."/>
            <person name="St John F.J."/>
            <person name="Vanden Wymelenberg A."/>
            <person name="Sabat G."/>
            <person name="Splinter BonDurant S."/>
            <person name="Syed K."/>
            <person name="Yadav J.S."/>
            <person name="Doddapaneni H."/>
            <person name="Subramanian V."/>
            <person name="Lavin J.L."/>
            <person name="Oguiza J.A."/>
            <person name="Perez G."/>
            <person name="Pisabarro A.G."/>
            <person name="Ramirez L."/>
            <person name="Santoyo F."/>
            <person name="Master E."/>
            <person name="Coutinho P.M."/>
            <person name="Henrissat B."/>
            <person name="Lombard V."/>
            <person name="Magnuson J.K."/>
            <person name="Kuees U."/>
            <person name="Hori C."/>
            <person name="Igarashi K."/>
            <person name="Samejima M."/>
            <person name="Held B.W."/>
            <person name="Barry K.W."/>
            <person name="LaButti K.M."/>
            <person name="Lapidus A."/>
            <person name="Lindquist E.A."/>
            <person name="Lucas S.M."/>
            <person name="Riley R."/>
            <person name="Salamov A.A."/>
            <person name="Hoffmeister D."/>
            <person name="Schwenk D."/>
            <person name="Hadar Y."/>
            <person name="Yarden O."/>
            <person name="de Vries R.P."/>
            <person name="Wiebenga A."/>
            <person name="Stenlid J."/>
            <person name="Eastwood D."/>
            <person name="Grigoriev I.V."/>
            <person name="Berka R.M."/>
            <person name="Blanchette R.A."/>
            <person name="Kersten P."/>
            <person name="Martinez A.T."/>
            <person name="Vicuna R."/>
            <person name="Cullen D."/>
        </authorList>
    </citation>
    <scope>NUCLEOTIDE SEQUENCE [LARGE SCALE GENOMIC DNA]</scope>
    <source>
        <strain evidence="2 3">B</strain>
    </source>
</reference>
<dbReference type="Proteomes" id="UP000016930">
    <property type="component" value="Unassembled WGS sequence"/>
</dbReference>
<evidence type="ECO:0000256" key="1">
    <source>
        <dbReference type="PIRSR" id="PIRSR607822-1"/>
    </source>
</evidence>
<dbReference type="GO" id="GO:0005886">
    <property type="term" value="C:plasma membrane"/>
    <property type="evidence" value="ECO:0007669"/>
    <property type="project" value="TreeGrafter"/>
</dbReference>
<keyword evidence="3" id="KW-1185">Reference proteome</keyword>
<feature type="binding site" evidence="1">
    <location>
        <position position="257"/>
    </location>
    <ligand>
        <name>Zn(2+)</name>
        <dbReference type="ChEBI" id="CHEBI:29105"/>
    </ligand>
</feature>
<evidence type="ECO:0008006" key="4">
    <source>
        <dbReference type="Google" id="ProtNLM"/>
    </source>
</evidence>
<dbReference type="OrthoDB" id="10257263at2759"/>
<gene>
    <name evidence="2" type="ORF">CERSUDRAFT_52267</name>
</gene>
<dbReference type="GO" id="GO:0046872">
    <property type="term" value="F:metal ion binding"/>
    <property type="evidence" value="ECO:0007669"/>
    <property type="project" value="UniProtKB-KW"/>
</dbReference>
<dbReference type="PANTHER" id="PTHR12736">
    <property type="entry name" value="LANC-LIKE PROTEIN"/>
    <property type="match status" value="1"/>
</dbReference>
<accession>M2RBS6</accession>
<dbReference type="InterPro" id="IPR007822">
    <property type="entry name" value="LANC-like"/>
</dbReference>
<evidence type="ECO:0000313" key="2">
    <source>
        <dbReference type="EMBL" id="EMD36251.1"/>
    </source>
</evidence>
<dbReference type="Pfam" id="PF05147">
    <property type="entry name" value="LANC_like"/>
    <property type="match status" value="1"/>
</dbReference>
<feature type="binding site" evidence="1">
    <location>
        <position position="315"/>
    </location>
    <ligand>
        <name>Zn(2+)</name>
        <dbReference type="ChEBI" id="CHEBI:29105"/>
    </ligand>
</feature>
<evidence type="ECO:0000313" key="3">
    <source>
        <dbReference type="Proteomes" id="UP000016930"/>
    </source>
</evidence>
<dbReference type="CDD" id="cd04794">
    <property type="entry name" value="euk_LANCL"/>
    <property type="match status" value="1"/>
</dbReference>
<dbReference type="Gene3D" id="1.50.10.10">
    <property type="match status" value="1"/>
</dbReference>
<keyword evidence="1" id="KW-0479">Metal-binding</keyword>
<dbReference type="HOGENOM" id="CLU_031140_0_0_1"/>
<protein>
    <recommendedName>
        <fullName evidence="4">Lanthionine synthetase C-like protein</fullName>
    </recommendedName>
</protein>
<dbReference type="GO" id="GO:0031179">
    <property type="term" value="P:peptide modification"/>
    <property type="evidence" value="ECO:0007669"/>
    <property type="project" value="InterPro"/>
</dbReference>
<name>M2RBS6_CERS8</name>
<dbReference type="InterPro" id="IPR012341">
    <property type="entry name" value="6hp_glycosidase-like_sf"/>
</dbReference>
<dbReference type="AlphaFoldDB" id="M2RBS6"/>
<feature type="binding site" evidence="1">
    <location>
        <position position="314"/>
    </location>
    <ligand>
        <name>Zn(2+)</name>
        <dbReference type="ChEBI" id="CHEBI:29105"/>
    </ligand>
</feature>
<dbReference type="EMBL" id="KB445798">
    <property type="protein sequence ID" value="EMD36251.1"/>
    <property type="molecule type" value="Genomic_DNA"/>
</dbReference>
<organism evidence="2 3">
    <name type="scientific">Ceriporiopsis subvermispora (strain B)</name>
    <name type="common">White-rot fungus</name>
    <name type="synonym">Gelatoporia subvermispora</name>
    <dbReference type="NCBI Taxonomy" id="914234"/>
    <lineage>
        <taxon>Eukaryota</taxon>
        <taxon>Fungi</taxon>
        <taxon>Dikarya</taxon>
        <taxon>Basidiomycota</taxon>
        <taxon>Agaricomycotina</taxon>
        <taxon>Agaricomycetes</taxon>
        <taxon>Polyporales</taxon>
        <taxon>Gelatoporiaceae</taxon>
        <taxon>Gelatoporia</taxon>
    </lineage>
</organism>
<proteinExistence type="predicted"/>
<dbReference type="SUPFAM" id="SSF158745">
    <property type="entry name" value="LanC-like"/>
    <property type="match status" value="1"/>
</dbReference>